<keyword evidence="3" id="KW-1185">Reference proteome</keyword>
<feature type="transmembrane region" description="Helical" evidence="1">
    <location>
        <begin position="139"/>
        <end position="166"/>
    </location>
</feature>
<feature type="transmembrane region" description="Helical" evidence="1">
    <location>
        <begin position="108"/>
        <end position="127"/>
    </location>
</feature>
<dbReference type="Proteomes" id="UP000290106">
    <property type="component" value="Unassembled WGS sequence"/>
</dbReference>
<feature type="transmembrane region" description="Helical" evidence="1">
    <location>
        <begin position="6"/>
        <end position="23"/>
    </location>
</feature>
<protein>
    <recommendedName>
        <fullName evidence="4">ABC transporter permease</fullName>
    </recommendedName>
</protein>
<feature type="transmembrane region" description="Helical" evidence="1">
    <location>
        <begin position="226"/>
        <end position="247"/>
    </location>
</feature>
<evidence type="ECO:0008006" key="4">
    <source>
        <dbReference type="Google" id="ProtNLM"/>
    </source>
</evidence>
<comment type="caution">
    <text evidence="2">The sequence shown here is derived from an EMBL/GenBank/DDBJ whole genome shotgun (WGS) entry which is preliminary data.</text>
</comment>
<feature type="transmembrane region" description="Helical" evidence="1">
    <location>
        <begin position="338"/>
        <end position="356"/>
    </location>
</feature>
<sequence>MEHLAWYELLLLFFAASFLGWVLETATADIKQKKFVNRGLVTGPFCVMYGITTVLLTVGLGELRGIWLFLFSAIYATVVEWIGGHLIERLFHQRWWDYSGRKWNLDGYICLSASAFWGVLGFVMVTWGNDLLFRLMALLPLLLVKILLLVLAGVLVVDILASYILLRGYGKNIRQWEEADNRIRKVTLRLQNWIGTVIARRIRKAYPKAVETKIEEKEEAKAASTVFAAGCSFYKIVLLFFCGAFLGDLTETVFCRITAGVWMSRSSVVWGPFSIVWGLAIALVTALLYRYKDRSNTFLFGMGTFLGGAYEYLCSVFTELVFGKVFWDYSDIPFNLGGRINLLYCFFWGFAAVVWFKLLYPRLSDWIEKLPMKPGKIITWVLIVFMCCNIVMSCMALIRYDARGKGTAPENTLEEWLDEHYDDARMQRIYPNAITAS</sequence>
<reference evidence="2 3" key="1">
    <citation type="submission" date="2019-01" db="EMBL/GenBank/DDBJ databases">
        <title>Blautia sp. nov. KGMB01111 isolated human feces.</title>
        <authorList>
            <person name="Park J.-E."/>
            <person name="Kim J.-S."/>
            <person name="Park S.-H."/>
        </authorList>
    </citation>
    <scope>NUCLEOTIDE SEQUENCE [LARGE SCALE GENOMIC DNA]</scope>
    <source>
        <strain evidence="2 3">KGMB01111</strain>
    </source>
</reference>
<feature type="transmembrane region" description="Helical" evidence="1">
    <location>
        <begin position="35"/>
        <end position="60"/>
    </location>
</feature>
<proteinExistence type="predicted"/>
<keyword evidence="1" id="KW-0812">Transmembrane</keyword>
<gene>
    <name evidence="2" type="ORF">ETP43_12695</name>
</gene>
<organism evidence="2 3">
    <name type="scientific">Blautia faecicola</name>
    <dbReference type="NCBI Taxonomy" id="2509240"/>
    <lineage>
        <taxon>Bacteria</taxon>
        <taxon>Bacillati</taxon>
        <taxon>Bacillota</taxon>
        <taxon>Clostridia</taxon>
        <taxon>Lachnospirales</taxon>
        <taxon>Lachnospiraceae</taxon>
        <taxon>Blautia</taxon>
    </lineage>
</organism>
<feature type="transmembrane region" description="Helical" evidence="1">
    <location>
        <begin position="267"/>
        <end position="289"/>
    </location>
</feature>
<dbReference type="OrthoDB" id="9789229at2"/>
<evidence type="ECO:0000313" key="2">
    <source>
        <dbReference type="EMBL" id="RXS75978.1"/>
    </source>
</evidence>
<dbReference type="AlphaFoldDB" id="A0A4Q1RJX9"/>
<feature type="transmembrane region" description="Helical" evidence="1">
    <location>
        <begin position="66"/>
        <end position="87"/>
    </location>
</feature>
<dbReference type="InterPro" id="IPR010540">
    <property type="entry name" value="CmpB_TMEM229"/>
</dbReference>
<name>A0A4Q1RJX9_9FIRM</name>
<keyword evidence="1" id="KW-0472">Membrane</keyword>
<dbReference type="EMBL" id="SDKC01000001">
    <property type="protein sequence ID" value="RXS75978.1"/>
    <property type="molecule type" value="Genomic_DNA"/>
</dbReference>
<evidence type="ECO:0000313" key="3">
    <source>
        <dbReference type="Proteomes" id="UP000290106"/>
    </source>
</evidence>
<evidence type="ECO:0000256" key="1">
    <source>
        <dbReference type="SAM" id="Phobius"/>
    </source>
</evidence>
<accession>A0A4Q1RJX9</accession>
<feature type="transmembrane region" description="Helical" evidence="1">
    <location>
        <begin position="377"/>
        <end position="398"/>
    </location>
</feature>
<keyword evidence="1" id="KW-1133">Transmembrane helix</keyword>
<dbReference type="Pfam" id="PF06541">
    <property type="entry name" value="ABC_trans_CmpB"/>
    <property type="match status" value="2"/>
</dbReference>
<dbReference type="RefSeq" id="WP_129258452.1">
    <property type="nucleotide sequence ID" value="NZ_SDKC01000001.1"/>
</dbReference>
<feature type="transmembrane region" description="Helical" evidence="1">
    <location>
        <begin position="298"/>
        <end position="318"/>
    </location>
</feature>